<proteinExistence type="predicted"/>
<comment type="caution">
    <text evidence="1">The sequence shown here is derived from an EMBL/GenBank/DDBJ whole genome shotgun (WGS) entry which is preliminary data.</text>
</comment>
<evidence type="ECO:0000313" key="1">
    <source>
        <dbReference type="EMBL" id="KAK3699522.1"/>
    </source>
</evidence>
<organism evidence="1 2">
    <name type="scientific">Vermiconidia calcicola</name>
    <dbReference type="NCBI Taxonomy" id="1690605"/>
    <lineage>
        <taxon>Eukaryota</taxon>
        <taxon>Fungi</taxon>
        <taxon>Dikarya</taxon>
        <taxon>Ascomycota</taxon>
        <taxon>Pezizomycotina</taxon>
        <taxon>Dothideomycetes</taxon>
        <taxon>Dothideomycetidae</taxon>
        <taxon>Mycosphaerellales</taxon>
        <taxon>Extremaceae</taxon>
        <taxon>Vermiconidia</taxon>
    </lineage>
</organism>
<dbReference type="EMBL" id="JAUTXU010000196">
    <property type="protein sequence ID" value="KAK3699522.1"/>
    <property type="molecule type" value="Genomic_DNA"/>
</dbReference>
<evidence type="ECO:0000313" key="2">
    <source>
        <dbReference type="Proteomes" id="UP001281147"/>
    </source>
</evidence>
<reference evidence="1" key="1">
    <citation type="submission" date="2023-07" db="EMBL/GenBank/DDBJ databases">
        <title>Black Yeasts Isolated from many extreme environments.</title>
        <authorList>
            <person name="Coleine C."/>
            <person name="Stajich J.E."/>
            <person name="Selbmann L."/>
        </authorList>
    </citation>
    <scope>NUCLEOTIDE SEQUENCE</scope>
    <source>
        <strain evidence="1">CCFEE 5714</strain>
    </source>
</reference>
<dbReference type="Proteomes" id="UP001281147">
    <property type="component" value="Unassembled WGS sequence"/>
</dbReference>
<gene>
    <name evidence="1" type="ORF">LTR37_016391</name>
</gene>
<sequence length="229" mass="25547">MMSTSALKSDAMVMLLPDLLPLSKDERAVRVKRIGQFHGLESLPIALIKYHLQSLAPVIKDAAANPFKWEQNDVEDVFTWADLDEEQRRYWRGRPAHYSTEATPRGLVLDLDAQELDTATGMILISLSADFNGTPRGFSKLGQDTANMNASEEGEHTDSSSDDSAYMAPEAALTIADNIRHDLFEHHAVALSQAREDATGSAVDHQQQVRPAWDYLSAESRIYWSYQAI</sequence>
<protein>
    <submittedName>
        <fullName evidence="1">Uncharacterized protein</fullName>
    </submittedName>
</protein>
<keyword evidence="2" id="KW-1185">Reference proteome</keyword>
<accession>A0ACC3MMV9</accession>
<name>A0ACC3MMV9_9PEZI</name>